<dbReference type="Gene3D" id="1.20.140.40">
    <property type="entry name" value="Invertase/pectin methylesterase inhibitor family protein"/>
    <property type="match status" value="1"/>
</dbReference>
<evidence type="ECO:0000313" key="7">
    <source>
        <dbReference type="EMBL" id="JAT65420.1"/>
    </source>
</evidence>
<keyword evidence="3" id="KW-0732">Signal</keyword>
<dbReference type="InterPro" id="IPR006501">
    <property type="entry name" value="Pectinesterase_inhib_dom"/>
</dbReference>
<evidence type="ECO:0000256" key="2">
    <source>
        <dbReference type="ARBA" id="ARBA00022525"/>
    </source>
</evidence>
<gene>
    <name evidence="7" type="primary">21KD_8</name>
    <name evidence="7" type="ORF">g.26590</name>
</gene>
<evidence type="ECO:0000256" key="3">
    <source>
        <dbReference type="ARBA" id="ARBA00022729"/>
    </source>
</evidence>
<dbReference type="SMART" id="SM00856">
    <property type="entry name" value="PMEI"/>
    <property type="match status" value="1"/>
</dbReference>
<feature type="non-terminal residue" evidence="7">
    <location>
        <position position="1"/>
    </location>
</feature>
<dbReference type="PANTHER" id="PTHR31080">
    <property type="entry name" value="PECTINESTERASE INHIBITOR-LIKE"/>
    <property type="match status" value="1"/>
</dbReference>
<dbReference type="SUPFAM" id="SSF101148">
    <property type="entry name" value="Plant invertase/pectin methylesterase inhibitor"/>
    <property type="match status" value="1"/>
</dbReference>
<keyword evidence="4" id="KW-1015">Disulfide bond</keyword>
<dbReference type="GO" id="GO:0004857">
    <property type="term" value="F:enzyme inhibitor activity"/>
    <property type="evidence" value="ECO:0007669"/>
    <property type="project" value="InterPro"/>
</dbReference>
<dbReference type="GO" id="GO:0005576">
    <property type="term" value="C:extracellular region"/>
    <property type="evidence" value="ECO:0007669"/>
    <property type="project" value="UniProtKB-SubCell"/>
</dbReference>
<comment type="subcellular location">
    <subcellularLocation>
        <location evidence="1">Secreted</location>
        <location evidence="1">Extracellular space</location>
    </subcellularLocation>
</comment>
<name>A0A1D1ZES0_9ARAE</name>
<dbReference type="FunFam" id="1.20.140.40:FF:000006">
    <property type="entry name" value="Pectinesterase inhibitor 3"/>
    <property type="match status" value="1"/>
</dbReference>
<dbReference type="InterPro" id="IPR035513">
    <property type="entry name" value="Invertase/methylesterase_inhib"/>
</dbReference>
<reference evidence="7" key="1">
    <citation type="submission" date="2015-07" db="EMBL/GenBank/DDBJ databases">
        <title>Transcriptome Assembly of Anthurium amnicola.</title>
        <authorList>
            <person name="Suzuki J."/>
        </authorList>
    </citation>
    <scope>NUCLEOTIDE SEQUENCE</scope>
</reference>
<dbReference type="CDD" id="cd15798">
    <property type="entry name" value="PMEI-like_3"/>
    <property type="match status" value="1"/>
</dbReference>
<dbReference type="EMBL" id="GDJX01002516">
    <property type="protein sequence ID" value="JAT65420.1"/>
    <property type="molecule type" value="Transcribed_RNA"/>
</dbReference>
<feature type="domain" description="Pectinesterase inhibitor" evidence="6">
    <location>
        <begin position="12"/>
        <end position="174"/>
    </location>
</feature>
<comment type="similarity">
    <text evidence="5">Belongs to the PMEI family.</text>
</comment>
<accession>A0A1D1ZES0</accession>
<protein>
    <recommendedName>
        <fullName evidence="6">Pectinesterase inhibitor domain-containing protein</fullName>
    </recommendedName>
</protein>
<keyword evidence="2" id="KW-0964">Secreted</keyword>
<dbReference type="InterPro" id="IPR051955">
    <property type="entry name" value="PME_Inhibitor"/>
</dbReference>
<evidence type="ECO:0000259" key="6">
    <source>
        <dbReference type="SMART" id="SM00856"/>
    </source>
</evidence>
<evidence type="ECO:0000256" key="1">
    <source>
        <dbReference type="ARBA" id="ARBA00004239"/>
    </source>
</evidence>
<dbReference type="AlphaFoldDB" id="A0A1D1ZES0"/>
<evidence type="ECO:0000256" key="5">
    <source>
        <dbReference type="ARBA" id="ARBA00038471"/>
    </source>
</evidence>
<dbReference type="PANTHER" id="PTHR31080:SF161">
    <property type="entry name" value="OS10G0508700 PROTEIN"/>
    <property type="match status" value="1"/>
</dbReference>
<proteinExistence type="inferred from homology"/>
<dbReference type="NCBIfam" id="TIGR01614">
    <property type="entry name" value="PME_inhib"/>
    <property type="match status" value="1"/>
</dbReference>
<organism evidence="7">
    <name type="scientific">Anthurium amnicola</name>
    <dbReference type="NCBI Taxonomy" id="1678845"/>
    <lineage>
        <taxon>Eukaryota</taxon>
        <taxon>Viridiplantae</taxon>
        <taxon>Streptophyta</taxon>
        <taxon>Embryophyta</taxon>
        <taxon>Tracheophyta</taxon>
        <taxon>Spermatophyta</taxon>
        <taxon>Magnoliopsida</taxon>
        <taxon>Liliopsida</taxon>
        <taxon>Araceae</taxon>
        <taxon>Pothoideae</taxon>
        <taxon>Potheae</taxon>
        <taxon>Anthurium</taxon>
    </lineage>
</organism>
<dbReference type="Pfam" id="PF04043">
    <property type="entry name" value="PMEI"/>
    <property type="match status" value="1"/>
</dbReference>
<evidence type="ECO:0000256" key="4">
    <source>
        <dbReference type="ARBA" id="ARBA00023157"/>
    </source>
</evidence>
<sequence>HHHHHHHGEEVAAGEFIRTHCGATKYPHLCVRSLSAFAGTIRTSPTQLADAALSVSLTGARSTAALVGRLSEGRRGMAPRVASAVGDCMETMGDSVEELRESLGEMARLGKPKGKASQVGVVMGNVETWVSAALTDEDTCIDGFDGKAMDGEVKAALRGHIARVARLTSNALALINALSSSITTSP</sequence>